<gene>
    <name evidence="2" type="ORF">US91_C0006G0032</name>
</gene>
<name>A0A0G0M959_9BACT</name>
<dbReference type="Proteomes" id="UP000034022">
    <property type="component" value="Unassembled WGS sequence"/>
</dbReference>
<evidence type="ECO:0000256" key="1">
    <source>
        <dbReference type="SAM" id="Phobius"/>
    </source>
</evidence>
<comment type="caution">
    <text evidence="2">The sequence shown here is derived from an EMBL/GenBank/DDBJ whole genome shotgun (WGS) entry which is preliminary data.</text>
</comment>
<evidence type="ECO:0000313" key="3">
    <source>
        <dbReference type="Proteomes" id="UP000034022"/>
    </source>
</evidence>
<proteinExistence type="predicted"/>
<sequence length="82" mass="9627">MSITITLEFFLYIYLAFIVVWLIFNIVAIYHLLKYGFRNIFTFFAILFIVFCSSALLSISGNFVKQIDWSPEINLLNNSFDI</sequence>
<protein>
    <submittedName>
        <fullName evidence="2">Uncharacterized protein</fullName>
    </submittedName>
</protein>
<feature type="transmembrane region" description="Helical" evidence="1">
    <location>
        <begin position="12"/>
        <end position="33"/>
    </location>
</feature>
<evidence type="ECO:0000313" key="2">
    <source>
        <dbReference type="EMBL" id="KKQ70194.1"/>
    </source>
</evidence>
<reference evidence="2 3" key="1">
    <citation type="journal article" date="2015" name="Nature">
        <title>rRNA introns, odd ribosomes, and small enigmatic genomes across a large radiation of phyla.</title>
        <authorList>
            <person name="Brown C.T."/>
            <person name="Hug L.A."/>
            <person name="Thomas B.C."/>
            <person name="Sharon I."/>
            <person name="Castelle C.J."/>
            <person name="Singh A."/>
            <person name="Wilkins M.J."/>
            <person name="Williams K.H."/>
            <person name="Banfield J.F."/>
        </authorList>
    </citation>
    <scope>NUCLEOTIDE SEQUENCE [LARGE SCALE GENOMIC DNA]</scope>
</reference>
<keyword evidence="1" id="KW-0472">Membrane</keyword>
<accession>A0A0G0M959</accession>
<dbReference type="EMBL" id="LBUU01000006">
    <property type="protein sequence ID" value="KKQ70194.1"/>
    <property type="molecule type" value="Genomic_DNA"/>
</dbReference>
<dbReference type="AlphaFoldDB" id="A0A0G0M959"/>
<organism evidence="2 3">
    <name type="scientific">Candidatus Falkowbacteria bacterium GW2011_GWE1_38_31</name>
    <dbReference type="NCBI Taxonomy" id="1618638"/>
    <lineage>
        <taxon>Bacteria</taxon>
        <taxon>Candidatus Falkowiibacteriota</taxon>
    </lineage>
</organism>
<keyword evidence="1" id="KW-0812">Transmembrane</keyword>
<feature type="transmembrane region" description="Helical" evidence="1">
    <location>
        <begin position="40"/>
        <end position="59"/>
    </location>
</feature>
<keyword evidence="1" id="KW-1133">Transmembrane helix</keyword>